<proteinExistence type="inferred from homology"/>
<comment type="caution">
    <text evidence="7">The sequence shown here is derived from an EMBL/GenBank/DDBJ whole genome shotgun (WGS) entry which is preliminary data.</text>
</comment>
<evidence type="ECO:0000259" key="5">
    <source>
        <dbReference type="Pfam" id="PF00669"/>
    </source>
</evidence>
<evidence type="ECO:0000259" key="6">
    <source>
        <dbReference type="Pfam" id="PF00700"/>
    </source>
</evidence>
<dbReference type="InterPro" id="IPR001029">
    <property type="entry name" value="Flagellin_N"/>
</dbReference>
<dbReference type="Pfam" id="PF00700">
    <property type="entry name" value="Flagellin_C"/>
    <property type="match status" value="1"/>
</dbReference>
<dbReference type="Proteomes" id="UP000438991">
    <property type="component" value="Unassembled WGS sequence"/>
</dbReference>
<feature type="domain" description="Flagellin N-terminal" evidence="5">
    <location>
        <begin position="567"/>
        <end position="633"/>
    </location>
</feature>
<comment type="similarity">
    <text evidence="1 3">Belongs to the bacterial flagellin family.</text>
</comment>
<gene>
    <name evidence="7" type="ORF">GJ689_21110</name>
</gene>
<feature type="domain" description="Flagellin N-terminal" evidence="5">
    <location>
        <begin position="14"/>
        <end position="107"/>
    </location>
</feature>
<dbReference type="GO" id="GO:0005576">
    <property type="term" value="C:extracellular region"/>
    <property type="evidence" value="ECO:0007669"/>
    <property type="project" value="UniProtKB-SubCell"/>
</dbReference>
<dbReference type="Pfam" id="PF00669">
    <property type="entry name" value="Flagellin_N"/>
    <property type="match status" value="2"/>
</dbReference>
<evidence type="ECO:0000256" key="3">
    <source>
        <dbReference type="RuleBase" id="RU362073"/>
    </source>
</evidence>
<feature type="domain" description="Flagellin C-terminal" evidence="6">
    <location>
        <begin position="680"/>
        <end position="765"/>
    </location>
</feature>
<name>A0A9X4XS02_9BRAD</name>
<comment type="function">
    <text evidence="3">Flagellin is the subunit protein which polymerizes to form the filaments of bacterial flagella.</text>
</comment>
<dbReference type="EMBL" id="WNKV01000019">
    <property type="protein sequence ID" value="MTW18704.1"/>
    <property type="molecule type" value="Genomic_DNA"/>
</dbReference>
<reference evidence="7 8" key="1">
    <citation type="submission" date="2019-11" db="EMBL/GenBank/DDBJ databases">
        <title>Whole-genome sequence of Rhodoplanes serenus DSM 18633, type strain.</title>
        <authorList>
            <person name="Kyndt J.A."/>
            <person name="Meyer T.E."/>
        </authorList>
    </citation>
    <scope>NUCLEOTIDE SEQUENCE [LARGE SCALE GENOMIC DNA]</scope>
    <source>
        <strain evidence="7 8">DSM 18633</strain>
    </source>
</reference>
<dbReference type="GO" id="GO:0009288">
    <property type="term" value="C:bacterial-type flagellum"/>
    <property type="evidence" value="ECO:0007669"/>
    <property type="project" value="UniProtKB-SubCell"/>
</dbReference>
<keyword evidence="3" id="KW-0964">Secreted</keyword>
<evidence type="ECO:0000313" key="8">
    <source>
        <dbReference type="Proteomes" id="UP000438991"/>
    </source>
</evidence>
<dbReference type="GO" id="GO:0005198">
    <property type="term" value="F:structural molecule activity"/>
    <property type="evidence" value="ECO:0007669"/>
    <property type="project" value="UniProtKB-UniRule"/>
</dbReference>
<dbReference type="RefSeq" id="WP_155481107.1">
    <property type="nucleotide sequence ID" value="NZ_WNKV01000019.1"/>
</dbReference>
<evidence type="ECO:0000313" key="7">
    <source>
        <dbReference type="EMBL" id="MTW18704.1"/>
    </source>
</evidence>
<dbReference type="AlphaFoldDB" id="A0A9X4XS02"/>
<dbReference type="SUPFAM" id="SSF64518">
    <property type="entry name" value="Phase 1 flagellin"/>
    <property type="match status" value="1"/>
</dbReference>
<accession>A0A9X4XS02</accession>
<feature type="compositionally biased region" description="Polar residues" evidence="4">
    <location>
        <begin position="581"/>
        <end position="590"/>
    </location>
</feature>
<evidence type="ECO:0000256" key="2">
    <source>
        <dbReference type="ARBA" id="ARBA00023143"/>
    </source>
</evidence>
<comment type="subcellular location">
    <subcellularLocation>
        <location evidence="3">Secreted</location>
    </subcellularLocation>
    <subcellularLocation>
        <location evidence="3">Bacterial flagellum</location>
    </subcellularLocation>
</comment>
<evidence type="ECO:0000256" key="1">
    <source>
        <dbReference type="ARBA" id="ARBA00005709"/>
    </source>
</evidence>
<keyword evidence="2 3" id="KW-0975">Bacterial flagellum</keyword>
<organism evidence="7 8">
    <name type="scientific">Rhodoplanes serenus</name>
    <dbReference type="NCBI Taxonomy" id="200615"/>
    <lineage>
        <taxon>Bacteria</taxon>
        <taxon>Pseudomonadati</taxon>
        <taxon>Pseudomonadota</taxon>
        <taxon>Alphaproteobacteria</taxon>
        <taxon>Hyphomicrobiales</taxon>
        <taxon>Nitrobacteraceae</taxon>
        <taxon>Rhodoplanes</taxon>
    </lineage>
</organism>
<protein>
    <recommendedName>
        <fullName evidence="3">Flagellin</fullName>
    </recommendedName>
</protein>
<feature type="region of interest" description="Disordered" evidence="4">
    <location>
        <begin position="581"/>
        <end position="605"/>
    </location>
</feature>
<dbReference type="InterPro" id="IPR046358">
    <property type="entry name" value="Flagellin_C"/>
</dbReference>
<evidence type="ECO:0000256" key="4">
    <source>
        <dbReference type="SAM" id="MobiDB-lite"/>
    </source>
</evidence>
<dbReference type="Gene3D" id="1.20.1330.10">
    <property type="entry name" value="f41 fragment of flagellin, N-terminal domain"/>
    <property type="match status" value="1"/>
</dbReference>
<sequence length="765" mass="76594">MASGITLSAGVRQNLLSLQNTADMMATTQNRLATGKKVNSALDNPSNFFTSQSLGDRAGDLNSLLDSIGQAVKTLDAANNGITSLTKLVQSAKSIAQQARSATAPAATYDALNVTGTLPSETIGSTIAGGGNDLSAKAVNLSFTNLAETVSTTSGSVAFANDAAVAAAFPGSNANDGTVQLNVTTGGTTSTFNVTLDNATVQTKADLLAAFNSATDGGGNTLASFGVTATFNGGNNLTLTSNSADTDFSISAGGSGSTAATLTAIGVTAGSYNSTSLLDRVVANGGTAGSSSLVVSVSGQSDKTVTFGNSGGQVSTISELQSWMNSNRGAATASISGTTFSMSLGAGTGNALGFNASDVGVTKALGLDAAAANYNFGTGARGGMGTALSKSFNSDLTLGELDTTLASGTSIAITVNANDGTGPQTQTVGLAGTDNLSAVVNKLKANATLSASLDISNQAGKLKMVAKTADVDFSIAAGSATTALNMTAGSYNSTSLLDQVISGGGAEGDTMTVAANGGVAQTITFGKGSGQVSTIAEFTTALSNLSGVTTSVTGSAFQVGVASGSSQTTLTIGGSTNTLTALGTSSQTKTGTKHEGSPNSTRESLQKDFNDVLDQIDSLSKDASYNGINLLNGDDLKVAFNEKNTSSLTIKGVTYNASNLGLNKQNGTTFQDNTKIDATISAINDALTTLRTQASKFGSNLSTVQTRQDFTKSMVNTLQTGADNLVLADSNEEGANMLALQTRQQLSTTALSLANQANQAVLRLF</sequence>